<comment type="caution">
    <text evidence="1">The sequence shown here is derived from an EMBL/GenBank/DDBJ whole genome shotgun (WGS) entry which is preliminary data.</text>
</comment>
<evidence type="ECO:0000313" key="1">
    <source>
        <dbReference type="EMBL" id="MFD1485363.1"/>
    </source>
</evidence>
<name>A0ABW4E8P8_9LACO</name>
<keyword evidence="2" id="KW-1185">Reference proteome</keyword>
<evidence type="ECO:0000313" key="2">
    <source>
        <dbReference type="Proteomes" id="UP001597252"/>
    </source>
</evidence>
<dbReference type="Proteomes" id="UP001597252">
    <property type="component" value="Unassembled WGS sequence"/>
</dbReference>
<proteinExistence type="predicted"/>
<accession>A0ABW4E8P8</accession>
<sequence length="106" mass="12174">MMDMFTPILSKQEGPIAYDWHNGEVYPGDDIYTLADGTIVPADTDEMKAYLKYRIRKFGMKKWVRDDLGEGDVTDFIISLLDQPLSLEEVFESYYDASRSNAGEDF</sequence>
<reference evidence="2" key="1">
    <citation type="journal article" date="2019" name="Int. J. Syst. Evol. Microbiol.">
        <title>The Global Catalogue of Microorganisms (GCM) 10K type strain sequencing project: providing services to taxonomists for standard genome sequencing and annotation.</title>
        <authorList>
            <consortium name="The Broad Institute Genomics Platform"/>
            <consortium name="The Broad Institute Genome Sequencing Center for Infectious Disease"/>
            <person name="Wu L."/>
            <person name="Ma J."/>
        </authorList>
    </citation>
    <scope>NUCLEOTIDE SEQUENCE [LARGE SCALE GENOMIC DNA]</scope>
    <source>
        <strain evidence="2">CCM 8903</strain>
    </source>
</reference>
<gene>
    <name evidence="1" type="ORF">ACFQ5J_08990</name>
</gene>
<organism evidence="1 2">
    <name type="scientific">Lacticaseibacillus baoqingensis</name>
    <dbReference type="NCBI Taxonomy" id="2486013"/>
    <lineage>
        <taxon>Bacteria</taxon>
        <taxon>Bacillati</taxon>
        <taxon>Bacillota</taxon>
        <taxon>Bacilli</taxon>
        <taxon>Lactobacillales</taxon>
        <taxon>Lactobacillaceae</taxon>
        <taxon>Lacticaseibacillus</taxon>
    </lineage>
</organism>
<protein>
    <submittedName>
        <fullName evidence="1">Uncharacterized protein</fullName>
    </submittedName>
</protein>
<dbReference type="EMBL" id="JBHTON010000028">
    <property type="protein sequence ID" value="MFD1485363.1"/>
    <property type="molecule type" value="Genomic_DNA"/>
</dbReference>
<dbReference type="RefSeq" id="WP_125751499.1">
    <property type="nucleotide sequence ID" value="NZ_JBHTON010000028.1"/>
</dbReference>